<dbReference type="PANTHER" id="PTHR45527:SF14">
    <property type="entry name" value="PLIPASTATIN SYNTHASE SUBUNIT B"/>
    <property type="match status" value="1"/>
</dbReference>
<dbReference type="PROSITE" id="PS00455">
    <property type="entry name" value="AMP_BINDING"/>
    <property type="match status" value="1"/>
</dbReference>
<reference evidence="6 7" key="1">
    <citation type="submission" date="2019-05" db="EMBL/GenBank/DDBJ databases">
        <title>Pseudomonas sp. SC006 isolated from lettuce that can produce HBGAs.</title>
        <authorList>
            <person name="Wang D."/>
            <person name="Liao N."/>
            <person name="Liu D."/>
            <person name="Zhang Z."/>
            <person name="Zou S."/>
        </authorList>
    </citation>
    <scope>NUCLEOTIDE SEQUENCE [LARGE SCALE GENOMIC DNA]</scope>
    <source>
        <strain evidence="6 7">SC006</strain>
    </source>
</reference>
<feature type="domain" description="Carrier" evidence="5">
    <location>
        <begin position="1044"/>
        <end position="1119"/>
    </location>
</feature>
<dbReference type="PANTHER" id="PTHR45527">
    <property type="entry name" value="NONRIBOSOMAL PEPTIDE SYNTHETASE"/>
    <property type="match status" value="1"/>
</dbReference>
<dbReference type="InterPro" id="IPR025110">
    <property type="entry name" value="AMP-bd_C"/>
</dbReference>
<comment type="caution">
    <text evidence="6">The sequence shown here is derived from an EMBL/GenBank/DDBJ whole genome shotgun (WGS) entry which is preliminary data.</text>
</comment>
<dbReference type="Gene3D" id="3.30.559.30">
    <property type="entry name" value="Nonribosomal peptide synthetase, condensation domain"/>
    <property type="match status" value="2"/>
</dbReference>
<dbReference type="PROSITE" id="PS50075">
    <property type="entry name" value="CARRIER"/>
    <property type="match status" value="1"/>
</dbReference>
<dbReference type="SUPFAM" id="SSF47336">
    <property type="entry name" value="ACP-like"/>
    <property type="match status" value="1"/>
</dbReference>
<dbReference type="GO" id="GO:0031177">
    <property type="term" value="F:phosphopantetheine binding"/>
    <property type="evidence" value="ECO:0007669"/>
    <property type="project" value="InterPro"/>
</dbReference>
<dbReference type="SMART" id="SM00823">
    <property type="entry name" value="PKS_PP"/>
    <property type="match status" value="1"/>
</dbReference>
<dbReference type="SUPFAM" id="SSF52777">
    <property type="entry name" value="CoA-dependent acyltransferases"/>
    <property type="match status" value="2"/>
</dbReference>
<dbReference type="Pfam" id="PF00668">
    <property type="entry name" value="Condensation"/>
    <property type="match status" value="1"/>
</dbReference>
<dbReference type="Pfam" id="PF13193">
    <property type="entry name" value="AMP-binding_C"/>
    <property type="match status" value="1"/>
</dbReference>
<comment type="cofactor">
    <cofactor evidence="1">
        <name>pantetheine 4'-phosphate</name>
        <dbReference type="ChEBI" id="CHEBI:47942"/>
    </cofactor>
</comment>
<dbReference type="GO" id="GO:0003824">
    <property type="term" value="F:catalytic activity"/>
    <property type="evidence" value="ECO:0007669"/>
    <property type="project" value="InterPro"/>
</dbReference>
<dbReference type="CDD" id="cd17643">
    <property type="entry name" value="A_NRPS_Cytc1-like"/>
    <property type="match status" value="1"/>
</dbReference>
<gene>
    <name evidence="6" type="ORF">FEM01_23905</name>
</gene>
<dbReference type="FunFam" id="3.40.50.12780:FF:000012">
    <property type="entry name" value="Non-ribosomal peptide synthetase"/>
    <property type="match status" value="1"/>
</dbReference>
<dbReference type="GO" id="GO:0043041">
    <property type="term" value="P:amino acid activation for nonribosomal peptide biosynthetic process"/>
    <property type="evidence" value="ECO:0007669"/>
    <property type="project" value="TreeGrafter"/>
</dbReference>
<dbReference type="NCBIfam" id="TIGR01733">
    <property type="entry name" value="AA-adenyl-dom"/>
    <property type="match status" value="1"/>
</dbReference>
<accession>A0A5R8YJ02</accession>
<dbReference type="Gene3D" id="1.10.1200.10">
    <property type="entry name" value="ACP-like"/>
    <property type="match status" value="1"/>
</dbReference>
<dbReference type="InterPro" id="IPR000873">
    <property type="entry name" value="AMP-dep_synth/lig_dom"/>
</dbReference>
<dbReference type="RefSeq" id="WP_138221880.1">
    <property type="nucleotide sequence ID" value="NZ_VAUO01000034.1"/>
</dbReference>
<dbReference type="InterPro" id="IPR001242">
    <property type="entry name" value="Condensation_dom"/>
</dbReference>
<dbReference type="FunFam" id="2.30.38.10:FF:000001">
    <property type="entry name" value="Non-ribosomal peptide synthetase PvdI"/>
    <property type="match status" value="1"/>
</dbReference>
<dbReference type="GO" id="GO:0005829">
    <property type="term" value="C:cytosol"/>
    <property type="evidence" value="ECO:0007669"/>
    <property type="project" value="TreeGrafter"/>
</dbReference>
<evidence type="ECO:0000256" key="4">
    <source>
        <dbReference type="ARBA" id="ARBA00022553"/>
    </source>
</evidence>
<feature type="non-terminal residue" evidence="6">
    <location>
        <position position="1"/>
    </location>
</feature>
<keyword evidence="4" id="KW-0597">Phosphoprotein</keyword>
<protein>
    <submittedName>
        <fullName evidence="6">Amino acid adenylation domain-containing protein</fullName>
    </submittedName>
</protein>
<evidence type="ECO:0000256" key="3">
    <source>
        <dbReference type="ARBA" id="ARBA00022450"/>
    </source>
</evidence>
<dbReference type="Gene3D" id="3.30.300.30">
    <property type="match status" value="1"/>
</dbReference>
<evidence type="ECO:0000313" key="7">
    <source>
        <dbReference type="Proteomes" id="UP000309819"/>
    </source>
</evidence>
<dbReference type="InterPro" id="IPR020845">
    <property type="entry name" value="AMP-binding_CS"/>
</dbReference>
<dbReference type="InterPro" id="IPR010071">
    <property type="entry name" value="AA_adenyl_dom"/>
</dbReference>
<evidence type="ECO:0000259" key="5">
    <source>
        <dbReference type="PROSITE" id="PS50075"/>
    </source>
</evidence>
<dbReference type="InterPro" id="IPR045851">
    <property type="entry name" value="AMP-bd_C_sf"/>
</dbReference>
<dbReference type="InterPro" id="IPR036736">
    <property type="entry name" value="ACP-like_sf"/>
</dbReference>
<dbReference type="Gene3D" id="2.30.38.10">
    <property type="entry name" value="Luciferase, Domain 3"/>
    <property type="match status" value="1"/>
</dbReference>
<dbReference type="FunFam" id="3.40.50.980:FF:000002">
    <property type="entry name" value="Enterobactin synthetase component F"/>
    <property type="match status" value="1"/>
</dbReference>
<evidence type="ECO:0000256" key="2">
    <source>
        <dbReference type="ARBA" id="ARBA00006432"/>
    </source>
</evidence>
<sequence length="1140" mass="125584">TINGRVYGGELSLGWTFSTEQFDVQTLQALADAYRDELQAVVKHCLGTATPGATPSDFPLAGLDQAQLDRLPVPLGEVEDLYPLTPMQQGMLFHSLYEQGSGQYLNQLQVAVSGLDTERFRAAWQATLDAQACLRTGFIWQGDLVRPLQVVHKALTLPMRVLDWRARAVSPADLDALARAELEHGFDLVQAPLLRLCLVRLGDNDQHLIYTHHHILMDGWSSSQLLGEVLLRYHGQPVPRAEGRIRDHIEWLQSRDVVASEAFWKAQLAGLGEPTRLTQALAGLGEASGSGQADLHLRIDARQTAQLSEFARRRKVTVNTLLQAAWLILLQRYTGQASVCFGATVAGRPAELPGIERQVGLFINSLPVIASPQPNEQVGDWLQRVQEQNLALREHEHTPLFEIQRWAGHAGPLFDTLLVFENYPVSEALQQGSGADLRFGAVQRHELANYPLTLAIGLGQELSLHLSYDQACFDRQAMATLGEHVQCLLEQMRARPDARLCELLLEPVAQAQQRAAQLNPALACHEEGGSLHARIEFQARRAPHAVAVSLGEQALTYQQLNQQANRLAHALIARGVGPDVRVGIACSRSLAMPVAVLAVLKAGGAYVPLDPHYPQDRLTFMMSDSGIELLLAESALLDSLRVPEGVTVLVLERMAGELASLPEHDPEVAMNSANLAYVIYTSGSTGQPKGTLLPHANVLRLFRATARWFAFGPHDVWTLFHSYAFDFSVWEMFGAWLHGGRLVMVEHEVSRSPQQFLELLVREGVTVLNQTPSAFKQLMQVACAQAHGEGCGALRQVVFGGEALDVRSLRPWFERFGDQAPRLVNMYGITETTVHVTYRPLSRADLEREASSPIGEPIDDLSWYVLDSELNPVPRGAVGELHIGGAGLARGYWRRADLSALRFVPNPYGQVAGARLYRTGDLARHRLDGVIEYVGRIDQQVKIRGFRIELGEIEACLLTLPWVTGAAVLAVPVAGSSQLVAYLAGASEAQRETVREHLRKHLPDYMVPAHLLFLEQLPLTANGKLDRKALPAPQAGLQRAVFVAPATALEQQVAAIWQDVLGAAQVGLEDDFFELGGHSLSVVSVVSRLQLELGLTLTPQLLFRFPRLRTFVEQLETTAQPINTTKLSKLEALLDEMEDF</sequence>
<dbReference type="AlphaFoldDB" id="A0A5R8YJ02"/>
<name>A0A5R8YJ02_9PSED</name>
<comment type="similarity">
    <text evidence="2">Belongs to the ATP-dependent AMP-binding enzyme family.</text>
</comment>
<dbReference type="Gene3D" id="3.30.559.10">
    <property type="entry name" value="Chloramphenicol acetyltransferase-like domain"/>
    <property type="match status" value="1"/>
</dbReference>
<keyword evidence="7" id="KW-1185">Reference proteome</keyword>
<dbReference type="InterPro" id="IPR009081">
    <property type="entry name" value="PP-bd_ACP"/>
</dbReference>
<dbReference type="InterPro" id="IPR020806">
    <property type="entry name" value="PKS_PP-bd"/>
</dbReference>
<dbReference type="SUPFAM" id="SSF56801">
    <property type="entry name" value="Acetyl-CoA synthetase-like"/>
    <property type="match status" value="1"/>
</dbReference>
<dbReference type="InterPro" id="IPR023213">
    <property type="entry name" value="CAT-like_dom_sf"/>
</dbReference>
<dbReference type="Pfam" id="PF00550">
    <property type="entry name" value="PP-binding"/>
    <property type="match status" value="1"/>
</dbReference>
<dbReference type="GO" id="GO:0044550">
    <property type="term" value="P:secondary metabolite biosynthetic process"/>
    <property type="evidence" value="ECO:0007669"/>
    <property type="project" value="UniProtKB-ARBA"/>
</dbReference>
<dbReference type="Pfam" id="PF00501">
    <property type="entry name" value="AMP-binding"/>
    <property type="match status" value="1"/>
</dbReference>
<evidence type="ECO:0000256" key="1">
    <source>
        <dbReference type="ARBA" id="ARBA00001957"/>
    </source>
</evidence>
<dbReference type="Gene3D" id="3.40.50.980">
    <property type="match status" value="2"/>
</dbReference>
<dbReference type="FunFam" id="1.10.1200.10:FF:000005">
    <property type="entry name" value="Nonribosomal peptide synthetase 1"/>
    <property type="match status" value="1"/>
</dbReference>
<evidence type="ECO:0000313" key="6">
    <source>
        <dbReference type="EMBL" id="TLP52678.1"/>
    </source>
</evidence>
<dbReference type="CDD" id="cd19543">
    <property type="entry name" value="DCL_NRPS"/>
    <property type="match status" value="1"/>
</dbReference>
<dbReference type="EMBL" id="VAUO01000034">
    <property type="protein sequence ID" value="TLP52678.1"/>
    <property type="molecule type" value="Genomic_DNA"/>
</dbReference>
<dbReference type="FunFam" id="3.40.50.980:FF:000001">
    <property type="entry name" value="Non-ribosomal peptide synthetase"/>
    <property type="match status" value="1"/>
</dbReference>
<keyword evidence="3" id="KW-0596">Phosphopantetheine</keyword>
<dbReference type="Proteomes" id="UP000309819">
    <property type="component" value="Unassembled WGS sequence"/>
</dbReference>
<dbReference type="OrthoDB" id="9757559at2"/>
<proteinExistence type="inferred from homology"/>
<organism evidence="6 7">
    <name type="scientific">Pseudomonas mosselii</name>
    <dbReference type="NCBI Taxonomy" id="78327"/>
    <lineage>
        <taxon>Bacteria</taxon>
        <taxon>Pseudomonadati</taxon>
        <taxon>Pseudomonadota</taxon>
        <taxon>Gammaproteobacteria</taxon>
        <taxon>Pseudomonadales</taxon>
        <taxon>Pseudomonadaceae</taxon>
        <taxon>Pseudomonas</taxon>
    </lineage>
</organism>
<dbReference type="FunFam" id="3.30.300.30:FF:000010">
    <property type="entry name" value="Enterobactin synthetase component F"/>
    <property type="match status" value="1"/>
</dbReference>